<keyword evidence="3" id="KW-1185">Reference proteome</keyword>
<feature type="compositionally biased region" description="Polar residues" evidence="1">
    <location>
        <begin position="330"/>
        <end position="341"/>
    </location>
</feature>
<feature type="compositionally biased region" description="Polar residues" evidence="1">
    <location>
        <begin position="242"/>
        <end position="252"/>
    </location>
</feature>
<gene>
    <name evidence="2" type="ORF">D9758_004849</name>
</gene>
<feature type="compositionally biased region" description="Polar residues" evidence="1">
    <location>
        <begin position="296"/>
        <end position="308"/>
    </location>
</feature>
<feature type="compositionally biased region" description="Polar residues" evidence="1">
    <location>
        <begin position="1"/>
        <end position="19"/>
    </location>
</feature>
<feature type="compositionally biased region" description="Low complexity" evidence="1">
    <location>
        <begin position="505"/>
        <end position="515"/>
    </location>
</feature>
<feature type="compositionally biased region" description="Polar residues" evidence="1">
    <location>
        <begin position="537"/>
        <end position="546"/>
    </location>
</feature>
<feature type="region of interest" description="Disordered" evidence="1">
    <location>
        <begin position="766"/>
        <end position="908"/>
    </location>
</feature>
<feature type="compositionally biased region" description="Basic and acidic residues" evidence="1">
    <location>
        <begin position="275"/>
        <end position="294"/>
    </location>
</feature>
<feature type="compositionally biased region" description="Low complexity" evidence="1">
    <location>
        <begin position="874"/>
        <end position="901"/>
    </location>
</feature>
<dbReference type="EMBL" id="JAACJM010000047">
    <property type="protein sequence ID" value="KAF5358932.1"/>
    <property type="molecule type" value="Genomic_DNA"/>
</dbReference>
<sequence>MDDTSGQPTRWPSSPSEPQHSIRTEDANLPEQPVLESPFSIENPEFASCPFGDPSSSNNAISGYARHDSAQNNRDILSSEDVNTSHLISESTASDASESTDHDDGDELLNDIRQRVPIINGDLITASPQTIVQQIVHDTYLSLKNIEINVETTISVHRDASPQPDEPLNIVTYADATNIAASYPELAATVLSMPLSARSISLHTARDHPQSPSSTAQEPIPIHTADRPNWAFAPDTAESPAHTGTTKKTGSQGARKGGRSPKDSLSPPTSFLPHQPRDRRNHEDIFPRQREPRFSQELQSHSVKNSSDAWDVVPDPTSTGDDSSHAAIEPSSTKPNGTERINSGPEEDVDKWILPFDRDDDDCRIIFEGRTTVQSAPTLSLNATERIYLGQDVRAAVPREARALNEGLLLVNSRVHSAGSTTGQRLLATPRSISWNGALPDITRRGLDLGNYLNESDASLRSSSVARPPLASADPVAEYWQNVHDTWPVPEASHCPQPLQQDNDLSLGSGLTSGSMASEPYGSEGRLEPGSSEGRRMQQQALQSDWITPGGASVIPDVLRDIPPPISGQFPRNDWIKPETSPKTLIQSSGRRSLDSRPNIGSTACQVDIDCPRQSSETAWPQVSPPSNQQSPRDTGSNLWKQSFGVREPGPKAFLSSRSAEEEFHNNPPRPQVFRDAILTSGLISKAEDLGPESLEPGDAHKQLQKQRKSQVVGITATDERYLSLPRSGSDKSSSDDPQELGNTSGTSASWIIIEASRLSADNPTVSVSAPLQTHPEGLSWRAGQRNDSEERRTKLRARSSSPKPVPTYSGRGRNFSPTAITDGPRKYGLINSGTPPHAPYTTHDESTFHEIGRRVNTPPPSSRSHNYDALGLSKSSSSITSSNSSVGGTISPSPSRNGRSSGKENRLRAVELDEHALLYRV</sequence>
<feature type="compositionally biased region" description="Polar residues" evidence="1">
    <location>
        <begin position="581"/>
        <end position="591"/>
    </location>
</feature>
<feature type="region of interest" description="Disordered" evidence="1">
    <location>
        <begin position="491"/>
        <end position="673"/>
    </location>
</feature>
<feature type="region of interest" description="Disordered" evidence="1">
    <location>
        <begin position="226"/>
        <end position="349"/>
    </location>
</feature>
<protein>
    <submittedName>
        <fullName evidence="2">Uncharacterized protein</fullName>
    </submittedName>
</protein>
<dbReference type="Proteomes" id="UP000559256">
    <property type="component" value="Unassembled WGS sequence"/>
</dbReference>
<evidence type="ECO:0000313" key="3">
    <source>
        <dbReference type="Proteomes" id="UP000559256"/>
    </source>
</evidence>
<feature type="region of interest" description="Disordered" evidence="1">
    <location>
        <begin position="1"/>
        <end position="63"/>
    </location>
</feature>
<feature type="region of interest" description="Disordered" evidence="1">
    <location>
        <begin position="689"/>
        <end position="747"/>
    </location>
</feature>
<organism evidence="2 3">
    <name type="scientific">Tetrapyrgos nigripes</name>
    <dbReference type="NCBI Taxonomy" id="182062"/>
    <lineage>
        <taxon>Eukaryota</taxon>
        <taxon>Fungi</taxon>
        <taxon>Dikarya</taxon>
        <taxon>Basidiomycota</taxon>
        <taxon>Agaricomycotina</taxon>
        <taxon>Agaricomycetes</taxon>
        <taxon>Agaricomycetidae</taxon>
        <taxon>Agaricales</taxon>
        <taxon>Marasmiineae</taxon>
        <taxon>Marasmiaceae</taxon>
        <taxon>Tetrapyrgos</taxon>
    </lineage>
</organism>
<evidence type="ECO:0000313" key="2">
    <source>
        <dbReference type="EMBL" id="KAF5358932.1"/>
    </source>
</evidence>
<comment type="caution">
    <text evidence="2">The sequence shown here is derived from an EMBL/GenBank/DDBJ whole genome shotgun (WGS) entry which is preliminary data.</text>
</comment>
<proteinExistence type="predicted"/>
<feature type="compositionally biased region" description="Basic and acidic residues" evidence="1">
    <location>
        <begin position="843"/>
        <end position="854"/>
    </location>
</feature>
<name>A0A8H5G5T1_9AGAR</name>
<accession>A0A8H5G5T1</accession>
<evidence type="ECO:0000256" key="1">
    <source>
        <dbReference type="SAM" id="MobiDB-lite"/>
    </source>
</evidence>
<feature type="compositionally biased region" description="Low complexity" evidence="1">
    <location>
        <begin position="621"/>
        <end position="632"/>
    </location>
</feature>
<feature type="region of interest" description="Disordered" evidence="1">
    <location>
        <begin position="84"/>
        <end position="107"/>
    </location>
</feature>
<reference evidence="2 3" key="1">
    <citation type="journal article" date="2020" name="ISME J.">
        <title>Uncovering the hidden diversity of litter-decomposition mechanisms in mushroom-forming fungi.</title>
        <authorList>
            <person name="Floudas D."/>
            <person name="Bentzer J."/>
            <person name="Ahren D."/>
            <person name="Johansson T."/>
            <person name="Persson P."/>
            <person name="Tunlid A."/>
        </authorList>
    </citation>
    <scope>NUCLEOTIDE SEQUENCE [LARGE SCALE GENOMIC DNA]</scope>
    <source>
        <strain evidence="2 3">CBS 291.85</strain>
    </source>
</reference>
<dbReference type="AlphaFoldDB" id="A0A8H5G5T1"/>
<dbReference type="OrthoDB" id="2894483at2759"/>